<evidence type="ECO:0000313" key="11">
    <source>
        <dbReference type="Proteomes" id="UP001235849"/>
    </source>
</evidence>
<dbReference type="Gene3D" id="1.25.40.10">
    <property type="entry name" value="Tetratricopeptide repeat domain"/>
    <property type="match status" value="2"/>
</dbReference>
<dbReference type="SMART" id="SM00028">
    <property type="entry name" value="TPR"/>
    <property type="match status" value="5"/>
</dbReference>
<gene>
    <name evidence="10" type="ORF">PMG25_03050</name>
</gene>
<dbReference type="PANTHER" id="PTHR24363">
    <property type="entry name" value="SERINE/THREONINE PROTEIN KINASE"/>
    <property type="match status" value="1"/>
</dbReference>
<organism evidence="10 11">
    <name type="scientific">Roseofilum capinflatum BLCC-M114</name>
    <dbReference type="NCBI Taxonomy" id="3022440"/>
    <lineage>
        <taxon>Bacteria</taxon>
        <taxon>Bacillati</taxon>
        <taxon>Cyanobacteriota</taxon>
        <taxon>Cyanophyceae</taxon>
        <taxon>Desertifilales</taxon>
        <taxon>Desertifilaceae</taxon>
        <taxon>Roseofilum</taxon>
        <taxon>Roseofilum capinflatum</taxon>
    </lineage>
</organism>
<dbReference type="InterPro" id="IPR011009">
    <property type="entry name" value="Kinase-like_dom_sf"/>
</dbReference>
<comment type="caution">
    <text evidence="10">The sequence shown here is derived from an EMBL/GenBank/DDBJ whole genome shotgun (WGS) entry which is preliminary data.</text>
</comment>
<dbReference type="PROSITE" id="PS00108">
    <property type="entry name" value="PROTEIN_KINASE_ST"/>
    <property type="match status" value="1"/>
</dbReference>
<dbReference type="InterPro" id="IPR008271">
    <property type="entry name" value="Ser/Thr_kinase_AS"/>
</dbReference>
<proteinExistence type="predicted"/>
<sequence length="528" mass="60415">MDIIEGLLLQERYRVVKSLGSGSFGKTFLLNDTQSDRPKVLKVLDPEQNFIEEGDRQKVITLFKREAHALQTLDHPGIPKGDPDGYFLYRSPHRFEPYHCLVMEYIAGEDLRTWQEKNPPLSEPLAKQWLTQLLDILIYLHSQNPPVLHRDIKPGNIMLKPDGQLVLVDFGAIREVTETFLEKQKAEQSTTKIYARGYSPPEQMQGFTTALSDLFALGRTLISLLVGQPISKLEFDPQTHQICWQDRVQISALFADLLVSMTALEAQSRPASAVVARQHLLQQTWWRNGLFVGWKTFRPFQGVSAAVVVSIAMWLWGVPWVATELNEQGYNAYADDNWQRAESLFRWALRFNPKKAESHYYLGFFAEEEGNMEMAKERYQQAIASQATFSRAYNDLGRLYLLQNDPRSALPILEMGVQQGFNDPQYTESLQAALHKNLAWAGLATSNLSLAKEQLQKSLTLEDERPAAHCLLAQVAEQEEKMKQAQNSWKLCYQYAQERDRDFPEIQQWQAEAQKFLVASEDLASSID</sequence>
<dbReference type="Pfam" id="PF00069">
    <property type="entry name" value="Pkinase"/>
    <property type="match status" value="1"/>
</dbReference>
<comment type="catalytic activity">
    <reaction evidence="8">
        <text>L-seryl-[protein] + ATP = O-phospho-L-seryl-[protein] + ADP + H(+)</text>
        <dbReference type="Rhea" id="RHEA:17989"/>
        <dbReference type="Rhea" id="RHEA-COMP:9863"/>
        <dbReference type="Rhea" id="RHEA-COMP:11604"/>
        <dbReference type="ChEBI" id="CHEBI:15378"/>
        <dbReference type="ChEBI" id="CHEBI:29999"/>
        <dbReference type="ChEBI" id="CHEBI:30616"/>
        <dbReference type="ChEBI" id="CHEBI:83421"/>
        <dbReference type="ChEBI" id="CHEBI:456216"/>
        <dbReference type="EC" id="2.7.11.1"/>
    </reaction>
</comment>
<keyword evidence="3" id="KW-0808">Transferase</keyword>
<evidence type="ECO:0000259" key="9">
    <source>
        <dbReference type="PROSITE" id="PS50011"/>
    </source>
</evidence>
<evidence type="ECO:0000256" key="6">
    <source>
        <dbReference type="ARBA" id="ARBA00022840"/>
    </source>
</evidence>
<evidence type="ECO:0000256" key="3">
    <source>
        <dbReference type="ARBA" id="ARBA00022679"/>
    </source>
</evidence>
<comment type="catalytic activity">
    <reaction evidence="7">
        <text>L-threonyl-[protein] + ATP = O-phospho-L-threonyl-[protein] + ADP + H(+)</text>
        <dbReference type="Rhea" id="RHEA:46608"/>
        <dbReference type="Rhea" id="RHEA-COMP:11060"/>
        <dbReference type="Rhea" id="RHEA-COMP:11605"/>
        <dbReference type="ChEBI" id="CHEBI:15378"/>
        <dbReference type="ChEBI" id="CHEBI:30013"/>
        <dbReference type="ChEBI" id="CHEBI:30616"/>
        <dbReference type="ChEBI" id="CHEBI:61977"/>
        <dbReference type="ChEBI" id="CHEBI:456216"/>
        <dbReference type="EC" id="2.7.11.1"/>
    </reaction>
</comment>
<dbReference type="InterPro" id="IPR000719">
    <property type="entry name" value="Prot_kinase_dom"/>
</dbReference>
<dbReference type="RefSeq" id="WP_283765438.1">
    <property type="nucleotide sequence ID" value="NZ_JAQOSO010000011.1"/>
</dbReference>
<evidence type="ECO:0000256" key="5">
    <source>
        <dbReference type="ARBA" id="ARBA00022777"/>
    </source>
</evidence>
<dbReference type="InterPro" id="IPR011990">
    <property type="entry name" value="TPR-like_helical_dom_sf"/>
</dbReference>
<accession>A0ABT7B3D8</accession>
<dbReference type="CDD" id="cd14014">
    <property type="entry name" value="STKc_PknB_like"/>
    <property type="match status" value="1"/>
</dbReference>
<keyword evidence="11" id="KW-1185">Reference proteome</keyword>
<evidence type="ECO:0000256" key="8">
    <source>
        <dbReference type="ARBA" id="ARBA00048679"/>
    </source>
</evidence>
<dbReference type="GO" id="GO:0016301">
    <property type="term" value="F:kinase activity"/>
    <property type="evidence" value="ECO:0007669"/>
    <property type="project" value="UniProtKB-KW"/>
</dbReference>
<dbReference type="EMBL" id="JAQOSO010000011">
    <property type="protein sequence ID" value="MDJ1173061.1"/>
    <property type="molecule type" value="Genomic_DNA"/>
</dbReference>
<feature type="domain" description="Protein kinase" evidence="9">
    <location>
        <begin position="13"/>
        <end position="281"/>
    </location>
</feature>
<dbReference type="Proteomes" id="UP001235849">
    <property type="component" value="Unassembled WGS sequence"/>
</dbReference>
<evidence type="ECO:0000256" key="1">
    <source>
        <dbReference type="ARBA" id="ARBA00012513"/>
    </source>
</evidence>
<keyword evidence="4" id="KW-0547">Nucleotide-binding</keyword>
<evidence type="ECO:0000256" key="7">
    <source>
        <dbReference type="ARBA" id="ARBA00047899"/>
    </source>
</evidence>
<evidence type="ECO:0000256" key="4">
    <source>
        <dbReference type="ARBA" id="ARBA00022741"/>
    </source>
</evidence>
<dbReference type="Gene3D" id="1.10.510.10">
    <property type="entry name" value="Transferase(Phosphotransferase) domain 1"/>
    <property type="match status" value="1"/>
</dbReference>
<evidence type="ECO:0000256" key="2">
    <source>
        <dbReference type="ARBA" id="ARBA00022527"/>
    </source>
</evidence>
<keyword evidence="2" id="KW-0723">Serine/threonine-protein kinase</keyword>
<reference evidence="10 11" key="1">
    <citation type="submission" date="2023-01" db="EMBL/GenBank/DDBJ databases">
        <title>Novel diversity within Roseofilum (Cyanobacteria; Desertifilaceae) from marine benthic mats with descriptions of four novel species.</title>
        <authorList>
            <person name="Wang Y."/>
            <person name="Berthold D.E."/>
            <person name="Hu J."/>
            <person name="Lefler F.W."/>
            <person name="Laughinghouse H.D. IV."/>
        </authorList>
    </citation>
    <scope>NUCLEOTIDE SEQUENCE [LARGE SCALE GENOMIC DNA]</scope>
    <source>
        <strain evidence="10 11">BLCC-M114</strain>
    </source>
</reference>
<dbReference type="InterPro" id="IPR019734">
    <property type="entry name" value="TPR_rpt"/>
</dbReference>
<dbReference type="SUPFAM" id="SSF48452">
    <property type="entry name" value="TPR-like"/>
    <property type="match status" value="1"/>
</dbReference>
<dbReference type="Pfam" id="PF14559">
    <property type="entry name" value="TPR_19"/>
    <property type="match status" value="1"/>
</dbReference>
<keyword evidence="6" id="KW-0067">ATP-binding</keyword>
<keyword evidence="5 10" id="KW-0418">Kinase</keyword>
<dbReference type="PANTHER" id="PTHR24363:SF0">
    <property type="entry name" value="SERINE_THREONINE KINASE LIKE DOMAIN CONTAINING 1"/>
    <property type="match status" value="1"/>
</dbReference>
<dbReference type="SUPFAM" id="SSF56112">
    <property type="entry name" value="Protein kinase-like (PK-like)"/>
    <property type="match status" value="1"/>
</dbReference>
<dbReference type="EC" id="2.7.11.1" evidence="1"/>
<dbReference type="PROSITE" id="PS50011">
    <property type="entry name" value="PROTEIN_KINASE_DOM"/>
    <property type="match status" value="1"/>
</dbReference>
<dbReference type="SMART" id="SM00220">
    <property type="entry name" value="S_TKc"/>
    <property type="match status" value="1"/>
</dbReference>
<evidence type="ECO:0000313" key="10">
    <source>
        <dbReference type="EMBL" id="MDJ1173061.1"/>
    </source>
</evidence>
<name>A0ABT7B3D8_9CYAN</name>
<protein>
    <recommendedName>
        <fullName evidence="1">non-specific serine/threonine protein kinase</fullName>
        <ecNumber evidence="1">2.7.11.1</ecNumber>
    </recommendedName>
</protein>